<dbReference type="InterPro" id="IPR043519">
    <property type="entry name" value="NT_sf"/>
</dbReference>
<protein>
    <submittedName>
        <fullName evidence="2">32396_t:CDS:1</fullName>
    </submittedName>
</protein>
<evidence type="ECO:0000313" key="2">
    <source>
        <dbReference type="EMBL" id="CAG8842621.1"/>
    </source>
</evidence>
<dbReference type="Gene3D" id="3.30.460.10">
    <property type="entry name" value="Beta Polymerase, domain 2"/>
    <property type="match status" value="1"/>
</dbReference>
<feature type="domain" description="Poly(A) RNA polymerase mitochondrial-like central palm" evidence="1">
    <location>
        <begin position="7"/>
        <end position="112"/>
    </location>
</feature>
<keyword evidence="3" id="KW-1185">Reference proteome</keyword>
<dbReference type="EMBL" id="CAJVQB010069601">
    <property type="protein sequence ID" value="CAG8842621.1"/>
    <property type="molecule type" value="Genomic_DNA"/>
</dbReference>
<reference evidence="2 3" key="1">
    <citation type="submission" date="2021-06" db="EMBL/GenBank/DDBJ databases">
        <authorList>
            <person name="Kallberg Y."/>
            <person name="Tangrot J."/>
            <person name="Rosling A."/>
        </authorList>
    </citation>
    <scope>NUCLEOTIDE SEQUENCE [LARGE SCALE GENOMIC DNA]</scope>
    <source>
        <strain evidence="2 3">120-4 pot B 10/14</strain>
    </source>
</reference>
<evidence type="ECO:0000313" key="3">
    <source>
        <dbReference type="Proteomes" id="UP000789901"/>
    </source>
</evidence>
<dbReference type="CDD" id="cd05402">
    <property type="entry name" value="NT_PAP_TUTase"/>
    <property type="match status" value="1"/>
</dbReference>
<feature type="non-terminal residue" evidence="2">
    <location>
        <position position="1"/>
    </location>
</feature>
<dbReference type="PANTHER" id="PTHR12271">
    <property type="entry name" value="POLY A POLYMERASE CID PAP -RELATED"/>
    <property type="match status" value="1"/>
</dbReference>
<feature type="non-terminal residue" evidence="2">
    <location>
        <position position="161"/>
    </location>
</feature>
<accession>A0ABN7WWP5</accession>
<gene>
    <name evidence="2" type="ORF">GMARGA_LOCUS36084</name>
</gene>
<dbReference type="InterPro" id="IPR054708">
    <property type="entry name" value="MTPAP-like_central"/>
</dbReference>
<dbReference type="Proteomes" id="UP000789901">
    <property type="component" value="Unassembled WGS sequence"/>
</dbReference>
<comment type="caution">
    <text evidence="2">The sequence shown here is derived from an EMBL/GenBank/DDBJ whole genome shotgun (WGS) entry which is preliminary data.</text>
</comment>
<proteinExistence type="predicted"/>
<sequence length="161" mass="18661">QDYEPILSVKTWMLYKKLLPTKENKENRERLVKKIKRILSNKWPDHKINVHLFGSSVNLLGTSTSDIDLCVITPSKELENISALSVKLQKYNMEITECVTNAKVPIVKFWDPILLQNPIIICLVLNFLQMRYPPILPVLKVDRKNEDIDLLKVGHKNNESI</sequence>
<dbReference type="SUPFAM" id="SSF81301">
    <property type="entry name" value="Nucleotidyltransferase"/>
    <property type="match status" value="1"/>
</dbReference>
<dbReference type="Pfam" id="PF22600">
    <property type="entry name" value="MTPAP-like_central"/>
    <property type="match status" value="1"/>
</dbReference>
<name>A0ABN7WWP5_GIGMA</name>
<organism evidence="2 3">
    <name type="scientific">Gigaspora margarita</name>
    <dbReference type="NCBI Taxonomy" id="4874"/>
    <lineage>
        <taxon>Eukaryota</taxon>
        <taxon>Fungi</taxon>
        <taxon>Fungi incertae sedis</taxon>
        <taxon>Mucoromycota</taxon>
        <taxon>Glomeromycotina</taxon>
        <taxon>Glomeromycetes</taxon>
        <taxon>Diversisporales</taxon>
        <taxon>Gigasporaceae</taxon>
        <taxon>Gigaspora</taxon>
    </lineage>
</organism>
<evidence type="ECO:0000259" key="1">
    <source>
        <dbReference type="Pfam" id="PF22600"/>
    </source>
</evidence>
<dbReference type="PANTHER" id="PTHR12271:SF113">
    <property type="entry name" value="POLY(A) RNA POLYMERASE CID11"/>
    <property type="match status" value="1"/>
</dbReference>